<feature type="region of interest" description="Disordered" evidence="1">
    <location>
        <begin position="1"/>
        <end position="24"/>
    </location>
</feature>
<protein>
    <submittedName>
        <fullName evidence="2">Uncharacterized protein</fullName>
    </submittedName>
</protein>
<feature type="region of interest" description="Disordered" evidence="1">
    <location>
        <begin position="42"/>
        <end position="90"/>
    </location>
</feature>
<dbReference type="Proteomes" id="UP001620645">
    <property type="component" value="Unassembled WGS sequence"/>
</dbReference>
<evidence type="ECO:0000313" key="2">
    <source>
        <dbReference type="EMBL" id="KAL3071428.1"/>
    </source>
</evidence>
<dbReference type="EMBL" id="JBICCN010000391">
    <property type="protein sequence ID" value="KAL3071428.1"/>
    <property type="molecule type" value="Genomic_DNA"/>
</dbReference>
<evidence type="ECO:0000313" key="3">
    <source>
        <dbReference type="Proteomes" id="UP001620645"/>
    </source>
</evidence>
<gene>
    <name evidence="2" type="ORF">niasHS_016712</name>
</gene>
<organism evidence="2 3">
    <name type="scientific">Heterodera schachtii</name>
    <name type="common">Sugarbeet cyst nematode worm</name>
    <name type="synonym">Tylenchus schachtii</name>
    <dbReference type="NCBI Taxonomy" id="97005"/>
    <lineage>
        <taxon>Eukaryota</taxon>
        <taxon>Metazoa</taxon>
        <taxon>Ecdysozoa</taxon>
        <taxon>Nematoda</taxon>
        <taxon>Chromadorea</taxon>
        <taxon>Rhabditida</taxon>
        <taxon>Tylenchina</taxon>
        <taxon>Tylenchomorpha</taxon>
        <taxon>Tylenchoidea</taxon>
        <taxon>Heteroderidae</taxon>
        <taxon>Heteroderinae</taxon>
        <taxon>Heterodera</taxon>
    </lineage>
</organism>
<comment type="caution">
    <text evidence="2">The sequence shown here is derived from an EMBL/GenBank/DDBJ whole genome shotgun (WGS) entry which is preliminary data.</text>
</comment>
<keyword evidence="3" id="KW-1185">Reference proteome</keyword>
<accession>A0ABD2HXZ4</accession>
<feature type="compositionally biased region" description="Polar residues" evidence="1">
    <location>
        <begin position="14"/>
        <end position="24"/>
    </location>
</feature>
<proteinExistence type="predicted"/>
<reference evidence="2 3" key="1">
    <citation type="submission" date="2024-10" db="EMBL/GenBank/DDBJ databases">
        <authorList>
            <person name="Kim D."/>
        </authorList>
    </citation>
    <scope>NUCLEOTIDE SEQUENCE [LARGE SCALE GENOMIC DNA]</scope>
    <source>
        <strain evidence="2">Taebaek</strain>
    </source>
</reference>
<name>A0ABD2HXZ4_HETSC</name>
<dbReference type="AlphaFoldDB" id="A0ABD2HXZ4"/>
<sequence length="90" mass="9565">MTNGRNIMKRSANETKGLNVTEQTAKGTKGQIAFGQFGLSEFAAPPGEKVSAPDTTPSSSSSNSSSRWAHLGDPLEAGDIMYTKQMAQEE</sequence>
<evidence type="ECO:0000256" key="1">
    <source>
        <dbReference type="SAM" id="MobiDB-lite"/>
    </source>
</evidence>